<organism evidence="2 3">
    <name type="scientific">Qipengyuania aquimaris</name>
    <dbReference type="NCBI Taxonomy" id="255984"/>
    <lineage>
        <taxon>Bacteria</taxon>
        <taxon>Pseudomonadati</taxon>
        <taxon>Pseudomonadota</taxon>
        <taxon>Alphaproteobacteria</taxon>
        <taxon>Sphingomonadales</taxon>
        <taxon>Erythrobacteraceae</taxon>
        <taxon>Qipengyuania</taxon>
    </lineage>
</organism>
<evidence type="ECO:0000313" key="3">
    <source>
        <dbReference type="Proteomes" id="UP000824927"/>
    </source>
</evidence>
<comment type="caution">
    <text evidence="2">The sequence shown here is derived from an EMBL/GenBank/DDBJ whole genome shotgun (WGS) entry which is preliminary data.</text>
</comment>
<reference evidence="2" key="1">
    <citation type="submission" date="2021-06" db="EMBL/GenBank/DDBJ databases">
        <title>50 bacteria genomes isolated from Dapeng, Shenzhen, China.</title>
        <authorList>
            <person name="Zheng W."/>
            <person name="Yu S."/>
            <person name="Huang Y."/>
        </authorList>
    </citation>
    <scope>NUCLEOTIDE SEQUENCE</scope>
    <source>
        <strain evidence="2">DP4N28-2</strain>
    </source>
</reference>
<dbReference type="RefSeq" id="WP_222405204.1">
    <property type="nucleotide sequence ID" value="NZ_JAHVKP010000001.1"/>
</dbReference>
<name>A0A9Q3XCM0_9SPHN</name>
<protein>
    <submittedName>
        <fullName evidence="2">Uncharacterized protein</fullName>
    </submittedName>
</protein>
<gene>
    <name evidence="2" type="ORF">KUV31_08410</name>
</gene>
<dbReference type="AlphaFoldDB" id="A0A9Q3XCM0"/>
<sequence length="239" mass="26768">MTIQRPVFGRKRSSATSVPRHPGPDDDGISRIIPKSVWDGPSGDFLRELGKSPDDASNMMPTKDLVQARHDAAFAQQTQFVDRVNSQLPDGTSVGPYAMIPWSVWQTEFGQMLMVNCEFYPTQPWNTMLLPDDERSSFVLDLPVHPGASPPTLQPAIERYLAEFREELDAARANTDESFASGEMDLKVFGEALDKLKSNVIAMAHSMTSITFGEEVYDRHLRMFGETLGWPFAKRLMGK</sequence>
<dbReference type="Proteomes" id="UP000824927">
    <property type="component" value="Unassembled WGS sequence"/>
</dbReference>
<evidence type="ECO:0000313" key="2">
    <source>
        <dbReference type="EMBL" id="MBY6218363.1"/>
    </source>
</evidence>
<dbReference type="EMBL" id="JAHVKP010000001">
    <property type="protein sequence ID" value="MBY6218363.1"/>
    <property type="molecule type" value="Genomic_DNA"/>
</dbReference>
<proteinExistence type="predicted"/>
<accession>A0A9Q3XCM0</accession>
<feature type="region of interest" description="Disordered" evidence="1">
    <location>
        <begin position="1"/>
        <end position="37"/>
    </location>
</feature>
<evidence type="ECO:0000256" key="1">
    <source>
        <dbReference type="SAM" id="MobiDB-lite"/>
    </source>
</evidence>